<evidence type="ECO:0000313" key="2">
    <source>
        <dbReference type="EMBL" id="KAH7570905.1"/>
    </source>
</evidence>
<evidence type="ECO:0000313" key="3">
    <source>
        <dbReference type="Proteomes" id="UP000827721"/>
    </source>
</evidence>
<accession>A0ABQ8I2Q8</accession>
<name>A0ABQ8I2Q8_9ROSI</name>
<dbReference type="PANTHER" id="PTHR31495:SF1">
    <property type="entry name" value="INACTIVE PEROXYGENASE-LIKE PROTEIN-RELATED"/>
    <property type="match status" value="1"/>
</dbReference>
<sequence>MLLSTVASFFINMGLSSKLAQENGHLRSSRSLLKISQKPNMGAILASTTAKEDALTSDELSAMLKANREPKDYAGWIAALSEWKIVFYLCKDKNGLLRKETLRGVYDGSLFERMEKERQSAKKKA</sequence>
<comment type="similarity">
    <text evidence="1">Belongs to the caleosin family.</text>
</comment>
<keyword evidence="3" id="KW-1185">Reference proteome</keyword>
<dbReference type="EMBL" id="JAFEMO010000005">
    <property type="protein sequence ID" value="KAH7570905.1"/>
    <property type="molecule type" value="Genomic_DNA"/>
</dbReference>
<comment type="caution">
    <text evidence="2">The sequence shown here is derived from an EMBL/GenBank/DDBJ whole genome shotgun (WGS) entry which is preliminary data.</text>
</comment>
<protein>
    <submittedName>
        <fullName evidence="2">Uncharacterized protein</fullName>
    </submittedName>
</protein>
<dbReference type="Proteomes" id="UP000827721">
    <property type="component" value="Unassembled WGS sequence"/>
</dbReference>
<dbReference type="Pfam" id="PF05042">
    <property type="entry name" value="Caleosin"/>
    <property type="match status" value="1"/>
</dbReference>
<proteinExistence type="inferred from homology"/>
<gene>
    <name evidence="2" type="ORF">JRO89_XS05G0219600</name>
</gene>
<organism evidence="2 3">
    <name type="scientific">Xanthoceras sorbifolium</name>
    <dbReference type="NCBI Taxonomy" id="99658"/>
    <lineage>
        <taxon>Eukaryota</taxon>
        <taxon>Viridiplantae</taxon>
        <taxon>Streptophyta</taxon>
        <taxon>Embryophyta</taxon>
        <taxon>Tracheophyta</taxon>
        <taxon>Spermatophyta</taxon>
        <taxon>Magnoliopsida</taxon>
        <taxon>eudicotyledons</taxon>
        <taxon>Gunneridae</taxon>
        <taxon>Pentapetalae</taxon>
        <taxon>rosids</taxon>
        <taxon>malvids</taxon>
        <taxon>Sapindales</taxon>
        <taxon>Sapindaceae</taxon>
        <taxon>Xanthoceroideae</taxon>
        <taxon>Xanthoceras</taxon>
    </lineage>
</organism>
<evidence type="ECO:0000256" key="1">
    <source>
        <dbReference type="ARBA" id="ARBA00006765"/>
    </source>
</evidence>
<dbReference type="InterPro" id="IPR007736">
    <property type="entry name" value="Caleosin-related"/>
</dbReference>
<reference evidence="2 3" key="1">
    <citation type="submission" date="2021-02" db="EMBL/GenBank/DDBJ databases">
        <title>Plant Genome Project.</title>
        <authorList>
            <person name="Zhang R.-G."/>
        </authorList>
    </citation>
    <scope>NUCLEOTIDE SEQUENCE [LARGE SCALE GENOMIC DNA]</scope>
    <source>
        <tissue evidence="2">Leaves</tissue>
    </source>
</reference>
<dbReference type="PANTHER" id="PTHR31495">
    <property type="entry name" value="PEROXYGENASE 3-RELATED"/>
    <property type="match status" value="1"/>
</dbReference>